<gene>
    <name evidence="5" type="ORF">GCM10022212_06080</name>
</gene>
<dbReference type="Proteomes" id="UP001501353">
    <property type="component" value="Unassembled WGS sequence"/>
</dbReference>
<dbReference type="PRINTS" id="PR00598">
    <property type="entry name" value="HTHMARR"/>
</dbReference>
<sequence>MSASENLPPYFVEESVGYLLGRVRAQLAKSIDEALSAHGITHAQGGILLMLMSGRFDTASQLARELYIDAAAMTRMVDRLVKRDLVVRLQSGVDRRSLMLQLTVAGKTLAGQLPEIYIAARERNFAGLSAEELGFLKSLLRRILVNGEAAEPVSASS</sequence>
<dbReference type="PROSITE" id="PS01117">
    <property type="entry name" value="HTH_MARR_1"/>
    <property type="match status" value="1"/>
</dbReference>
<feature type="domain" description="HTH marR-type" evidence="4">
    <location>
        <begin position="13"/>
        <end position="145"/>
    </location>
</feature>
<dbReference type="PROSITE" id="PS50995">
    <property type="entry name" value="HTH_MARR_2"/>
    <property type="match status" value="1"/>
</dbReference>
<dbReference type="InterPro" id="IPR036390">
    <property type="entry name" value="WH_DNA-bd_sf"/>
</dbReference>
<evidence type="ECO:0000256" key="3">
    <source>
        <dbReference type="ARBA" id="ARBA00023163"/>
    </source>
</evidence>
<dbReference type="InterPro" id="IPR036388">
    <property type="entry name" value="WH-like_DNA-bd_sf"/>
</dbReference>
<evidence type="ECO:0000313" key="5">
    <source>
        <dbReference type="EMBL" id="GAA4014488.1"/>
    </source>
</evidence>
<proteinExistence type="predicted"/>
<evidence type="ECO:0000256" key="2">
    <source>
        <dbReference type="ARBA" id="ARBA00023125"/>
    </source>
</evidence>
<dbReference type="Gene3D" id="1.10.10.10">
    <property type="entry name" value="Winged helix-like DNA-binding domain superfamily/Winged helix DNA-binding domain"/>
    <property type="match status" value="1"/>
</dbReference>
<evidence type="ECO:0000259" key="4">
    <source>
        <dbReference type="PROSITE" id="PS50995"/>
    </source>
</evidence>
<evidence type="ECO:0000313" key="6">
    <source>
        <dbReference type="Proteomes" id="UP001501353"/>
    </source>
</evidence>
<accession>A0ABP7SP16</accession>
<name>A0ABP7SP16_9BURK</name>
<dbReference type="PANTHER" id="PTHR33164:SF43">
    <property type="entry name" value="HTH-TYPE TRANSCRIPTIONAL REPRESSOR YETL"/>
    <property type="match status" value="1"/>
</dbReference>
<dbReference type="SMART" id="SM00347">
    <property type="entry name" value="HTH_MARR"/>
    <property type="match status" value="1"/>
</dbReference>
<dbReference type="InterPro" id="IPR023187">
    <property type="entry name" value="Tscrpt_reg_MarR-type_CS"/>
</dbReference>
<organism evidence="5 6">
    <name type="scientific">Actimicrobium antarcticum</name>
    <dbReference type="NCBI Taxonomy" id="1051899"/>
    <lineage>
        <taxon>Bacteria</taxon>
        <taxon>Pseudomonadati</taxon>
        <taxon>Pseudomonadota</taxon>
        <taxon>Betaproteobacteria</taxon>
        <taxon>Burkholderiales</taxon>
        <taxon>Oxalobacteraceae</taxon>
        <taxon>Actimicrobium</taxon>
    </lineage>
</organism>
<comment type="caution">
    <text evidence="5">The sequence shown here is derived from an EMBL/GenBank/DDBJ whole genome shotgun (WGS) entry which is preliminary data.</text>
</comment>
<keyword evidence="2" id="KW-0238">DNA-binding</keyword>
<evidence type="ECO:0000256" key="1">
    <source>
        <dbReference type="ARBA" id="ARBA00023015"/>
    </source>
</evidence>
<keyword evidence="6" id="KW-1185">Reference proteome</keyword>
<dbReference type="PANTHER" id="PTHR33164">
    <property type="entry name" value="TRANSCRIPTIONAL REGULATOR, MARR FAMILY"/>
    <property type="match status" value="1"/>
</dbReference>
<dbReference type="Pfam" id="PF12802">
    <property type="entry name" value="MarR_2"/>
    <property type="match status" value="1"/>
</dbReference>
<dbReference type="RefSeq" id="WP_344761752.1">
    <property type="nucleotide sequence ID" value="NZ_BAAAZE010000005.1"/>
</dbReference>
<keyword evidence="3" id="KW-0804">Transcription</keyword>
<dbReference type="EMBL" id="BAAAZE010000005">
    <property type="protein sequence ID" value="GAA4014488.1"/>
    <property type="molecule type" value="Genomic_DNA"/>
</dbReference>
<reference evidence="6" key="1">
    <citation type="journal article" date="2019" name="Int. J. Syst. Evol. Microbiol.">
        <title>The Global Catalogue of Microorganisms (GCM) 10K type strain sequencing project: providing services to taxonomists for standard genome sequencing and annotation.</title>
        <authorList>
            <consortium name="The Broad Institute Genomics Platform"/>
            <consortium name="The Broad Institute Genome Sequencing Center for Infectious Disease"/>
            <person name="Wu L."/>
            <person name="Ma J."/>
        </authorList>
    </citation>
    <scope>NUCLEOTIDE SEQUENCE [LARGE SCALE GENOMIC DNA]</scope>
    <source>
        <strain evidence="6">JCM 16673</strain>
    </source>
</reference>
<keyword evidence="1" id="KW-0805">Transcription regulation</keyword>
<dbReference type="SUPFAM" id="SSF46785">
    <property type="entry name" value="Winged helix' DNA-binding domain"/>
    <property type="match status" value="1"/>
</dbReference>
<dbReference type="InterPro" id="IPR039422">
    <property type="entry name" value="MarR/SlyA-like"/>
</dbReference>
<protein>
    <submittedName>
        <fullName evidence="5">MarR family transcriptional regulator</fullName>
    </submittedName>
</protein>
<dbReference type="InterPro" id="IPR000835">
    <property type="entry name" value="HTH_MarR-typ"/>
</dbReference>